<dbReference type="EMBL" id="NPDY01000017">
    <property type="protein sequence ID" value="PJZ68691.1"/>
    <property type="molecule type" value="Genomic_DNA"/>
</dbReference>
<dbReference type="OrthoDB" id="323053at2"/>
<evidence type="ECO:0000313" key="3">
    <source>
        <dbReference type="Proteomes" id="UP000231962"/>
    </source>
</evidence>
<reference evidence="3 4" key="1">
    <citation type="submission" date="2017-07" db="EMBL/GenBank/DDBJ databases">
        <title>Leptospira spp. isolated from tropical soils.</title>
        <authorList>
            <person name="Thibeaux R."/>
            <person name="Iraola G."/>
            <person name="Ferres I."/>
            <person name="Bierque E."/>
            <person name="Girault D."/>
            <person name="Soupe-Gilbert M.-E."/>
            <person name="Picardeau M."/>
            <person name="Goarant C."/>
        </authorList>
    </citation>
    <scope>NUCLEOTIDE SEQUENCE [LARGE SCALE GENOMIC DNA]</scope>
    <source>
        <strain evidence="2 4">FH1-B-B1</strain>
        <strain evidence="1 3">FH1-B-C1</strain>
    </source>
</reference>
<evidence type="ECO:0000313" key="1">
    <source>
        <dbReference type="EMBL" id="PJZ68691.1"/>
    </source>
</evidence>
<comment type="caution">
    <text evidence="2">The sequence shown here is derived from an EMBL/GenBank/DDBJ whole genome shotgun (WGS) entry which is preliminary data.</text>
</comment>
<evidence type="ECO:0000313" key="2">
    <source>
        <dbReference type="EMBL" id="PJZ73527.1"/>
    </source>
</evidence>
<name>A0A2M9ZN90_9LEPT</name>
<evidence type="ECO:0000313" key="4">
    <source>
        <dbReference type="Proteomes" id="UP000231990"/>
    </source>
</evidence>
<organism evidence="2 4">
    <name type="scientific">Leptospira perolatii</name>
    <dbReference type="NCBI Taxonomy" id="2023191"/>
    <lineage>
        <taxon>Bacteria</taxon>
        <taxon>Pseudomonadati</taxon>
        <taxon>Spirochaetota</taxon>
        <taxon>Spirochaetia</taxon>
        <taxon>Leptospirales</taxon>
        <taxon>Leptospiraceae</taxon>
        <taxon>Leptospira</taxon>
    </lineage>
</organism>
<dbReference type="Proteomes" id="UP000231962">
    <property type="component" value="Unassembled WGS sequence"/>
</dbReference>
<proteinExistence type="predicted"/>
<dbReference type="EMBL" id="NPDZ01000004">
    <property type="protein sequence ID" value="PJZ73527.1"/>
    <property type="molecule type" value="Genomic_DNA"/>
</dbReference>
<dbReference type="AlphaFoldDB" id="A0A2M9ZN90"/>
<sequence length="371" mass="42956">MQNKALNYSIALLLFTLLVIGISHLLFPAFLNYQDKNYFLYDKLSGIPQFSVSLPKRIEGSHRKTWVFLGDSQILSGLYPQKIADHTGNRIYFLPRPSEQPEGILLRLEDLRQNGIVPDKIFFNASLFNTAQGGMAPAHKSMEVHFGSFHFAMYFISELRSFYLKGGGEPIFYALARIFPLLKLNAAISSEIRFSPSGDQFSLFERNLDLVFSFDPILRWKSNFRFNQNLESELTKNHGMIEWGKQGPYTGECIPNFRHVALPPGGWELGYKVARDPDLRTWKKIFEILQKEKIQFELVLVPSRPSFENAIREPNSMQFFETSIRQLGIPFSKPEVKFLDQDYGDHTHLNACGIRKLTDWFLKRYSEDYKK</sequence>
<dbReference type="RefSeq" id="WP_100714859.1">
    <property type="nucleotide sequence ID" value="NZ_NPDY01000017.1"/>
</dbReference>
<dbReference type="Proteomes" id="UP000231990">
    <property type="component" value="Unassembled WGS sequence"/>
</dbReference>
<gene>
    <name evidence="1" type="ORF">CH360_14945</name>
    <name evidence="2" type="ORF">CH373_08450</name>
</gene>
<protein>
    <recommendedName>
        <fullName evidence="5">DUF1574 domain-containing protein</fullName>
    </recommendedName>
</protein>
<keyword evidence="3" id="KW-1185">Reference proteome</keyword>
<accession>A0A2M9ZN90</accession>
<evidence type="ECO:0008006" key="5">
    <source>
        <dbReference type="Google" id="ProtNLM"/>
    </source>
</evidence>